<evidence type="ECO:0000313" key="2">
    <source>
        <dbReference type="EMBL" id="MBU3843971.1"/>
    </source>
</evidence>
<dbReference type="InterPro" id="IPR036388">
    <property type="entry name" value="WH-like_DNA-bd_sf"/>
</dbReference>
<dbReference type="PANTHER" id="PTHR18964:SF149">
    <property type="entry name" value="BIFUNCTIONAL UDP-N-ACETYLGLUCOSAMINE 2-EPIMERASE_N-ACETYLMANNOSAMINE KINASE"/>
    <property type="match status" value="1"/>
</dbReference>
<dbReference type="AlphaFoldDB" id="A0A948X123"/>
<dbReference type="Gene3D" id="3.30.420.40">
    <property type="match status" value="2"/>
</dbReference>
<reference evidence="2" key="2">
    <citation type="submission" date="2021-04" db="EMBL/GenBank/DDBJ databases">
        <authorList>
            <person name="Gilroy R."/>
        </authorList>
    </citation>
    <scope>NUCLEOTIDE SEQUENCE</scope>
    <source>
        <strain evidence="2">378</strain>
    </source>
</reference>
<sequence>MRFICKEIDDQGYTSNPQLSSELNISLPTAINYSKQLIDAGLLLKDGKCPSTGGKRADKLIFNPKYKLSLGLDIKQQEITLVAVDFAYQVVREHTFALTFAWSHDYFVQVQRCIEQFVRSLPQDCPLNTCLGVSVPGTVNHDQSFSSYALRLNDKSYDLRELGELTQFQLKLLNDSNAGAIAETRSYKRGSFVYLNLSRTIGSGIVAEGKLLLGINARAGEVGHMTLFAHGRSCYCGRDGCADPYLNEAALLKDEFTSLDNFFANVVAGTPTAVSRFNQYLEALALLINNLNNFCDTNIILGGTIGPFLYLHLDKLNELVNANALYDSKNLILDATVTSAPAAYGAALASRRTLYPGA</sequence>
<dbReference type="Proteomes" id="UP000733611">
    <property type="component" value="Unassembled WGS sequence"/>
</dbReference>
<dbReference type="EMBL" id="JAHLFE010000070">
    <property type="protein sequence ID" value="MBU3843971.1"/>
    <property type="molecule type" value="Genomic_DNA"/>
</dbReference>
<dbReference type="PANTHER" id="PTHR18964">
    <property type="entry name" value="ROK (REPRESSOR, ORF, KINASE) FAMILY"/>
    <property type="match status" value="1"/>
</dbReference>
<name>A0A948X123_9GAMM</name>
<dbReference type="SUPFAM" id="SSF53067">
    <property type="entry name" value="Actin-like ATPase domain"/>
    <property type="match status" value="1"/>
</dbReference>
<comment type="similarity">
    <text evidence="1">Belongs to the ROK (NagC/XylR) family.</text>
</comment>
<dbReference type="Gene3D" id="1.10.10.10">
    <property type="entry name" value="Winged helix-like DNA-binding domain superfamily/Winged helix DNA-binding domain"/>
    <property type="match status" value="1"/>
</dbReference>
<evidence type="ECO:0000256" key="1">
    <source>
        <dbReference type="ARBA" id="ARBA00006479"/>
    </source>
</evidence>
<dbReference type="InterPro" id="IPR043129">
    <property type="entry name" value="ATPase_NBD"/>
</dbReference>
<organism evidence="2 3">
    <name type="scientific">Candidatus Anaerobiospirillum pullicola</name>
    <dbReference type="NCBI Taxonomy" id="2838451"/>
    <lineage>
        <taxon>Bacteria</taxon>
        <taxon>Pseudomonadati</taxon>
        <taxon>Pseudomonadota</taxon>
        <taxon>Gammaproteobacteria</taxon>
        <taxon>Aeromonadales</taxon>
        <taxon>Succinivibrionaceae</taxon>
        <taxon>Anaerobiospirillum</taxon>
    </lineage>
</organism>
<comment type="caution">
    <text evidence="2">The sequence shown here is derived from an EMBL/GenBank/DDBJ whole genome shotgun (WGS) entry which is preliminary data.</text>
</comment>
<dbReference type="Pfam" id="PF00480">
    <property type="entry name" value="ROK"/>
    <property type="match status" value="1"/>
</dbReference>
<protein>
    <submittedName>
        <fullName evidence="2">ROK family protein</fullName>
    </submittedName>
</protein>
<reference evidence="2" key="1">
    <citation type="journal article" date="2021" name="PeerJ">
        <title>Extensive microbial diversity within the chicken gut microbiome revealed by metagenomics and culture.</title>
        <authorList>
            <person name="Gilroy R."/>
            <person name="Ravi A."/>
            <person name="Getino M."/>
            <person name="Pursley I."/>
            <person name="Horton D.L."/>
            <person name="Alikhan N.F."/>
            <person name="Baker D."/>
            <person name="Gharbi K."/>
            <person name="Hall N."/>
            <person name="Watson M."/>
            <person name="Adriaenssens E.M."/>
            <person name="Foster-Nyarko E."/>
            <person name="Jarju S."/>
            <person name="Secka A."/>
            <person name="Antonio M."/>
            <person name="Oren A."/>
            <person name="Chaudhuri R.R."/>
            <person name="La Ragione R."/>
            <person name="Hildebrand F."/>
            <person name="Pallen M.J."/>
        </authorList>
    </citation>
    <scope>NUCLEOTIDE SEQUENCE</scope>
    <source>
        <strain evidence="2">378</strain>
    </source>
</reference>
<accession>A0A948X123</accession>
<evidence type="ECO:0000313" key="3">
    <source>
        <dbReference type="Proteomes" id="UP000733611"/>
    </source>
</evidence>
<gene>
    <name evidence="2" type="ORF">H9847_03755</name>
</gene>
<proteinExistence type="inferred from homology"/>
<dbReference type="InterPro" id="IPR000600">
    <property type="entry name" value="ROK"/>
</dbReference>